<dbReference type="EMBL" id="JAHLJV010000075">
    <property type="protein sequence ID" value="KAK1574433.1"/>
    <property type="molecule type" value="Genomic_DNA"/>
</dbReference>
<feature type="non-terminal residue" evidence="1">
    <location>
        <position position="55"/>
    </location>
</feature>
<accession>A0AAD8PRL7</accession>
<evidence type="ECO:0000313" key="1">
    <source>
        <dbReference type="EMBL" id="KAK1574433.1"/>
    </source>
</evidence>
<reference evidence="1" key="1">
    <citation type="submission" date="2021-06" db="EMBL/GenBank/DDBJ databases">
        <title>Comparative genomics, transcriptomics and evolutionary studies reveal genomic signatures of adaptation to plant cell wall in hemibiotrophic fungi.</title>
        <authorList>
            <consortium name="DOE Joint Genome Institute"/>
            <person name="Baroncelli R."/>
            <person name="Diaz J.F."/>
            <person name="Benocci T."/>
            <person name="Peng M."/>
            <person name="Battaglia E."/>
            <person name="Haridas S."/>
            <person name="Andreopoulos W."/>
            <person name="Labutti K."/>
            <person name="Pangilinan J."/>
            <person name="Floch G.L."/>
            <person name="Makela M.R."/>
            <person name="Henrissat B."/>
            <person name="Grigoriev I.V."/>
            <person name="Crouch J.A."/>
            <person name="De Vries R.P."/>
            <person name="Sukno S.A."/>
            <person name="Thon M.R."/>
        </authorList>
    </citation>
    <scope>NUCLEOTIDE SEQUENCE</scope>
    <source>
        <strain evidence="1">CBS 125086</strain>
    </source>
</reference>
<keyword evidence="2" id="KW-1185">Reference proteome</keyword>
<protein>
    <submittedName>
        <fullName evidence="1">Uncharacterized protein</fullName>
    </submittedName>
</protein>
<gene>
    <name evidence="1" type="ORF">LY79DRAFT_486441</name>
</gene>
<dbReference type="GeneID" id="85437535"/>
<organism evidence="1 2">
    <name type="scientific">Colletotrichum navitas</name>
    <dbReference type="NCBI Taxonomy" id="681940"/>
    <lineage>
        <taxon>Eukaryota</taxon>
        <taxon>Fungi</taxon>
        <taxon>Dikarya</taxon>
        <taxon>Ascomycota</taxon>
        <taxon>Pezizomycotina</taxon>
        <taxon>Sordariomycetes</taxon>
        <taxon>Hypocreomycetidae</taxon>
        <taxon>Glomerellales</taxon>
        <taxon>Glomerellaceae</taxon>
        <taxon>Colletotrichum</taxon>
        <taxon>Colletotrichum graminicola species complex</taxon>
    </lineage>
</organism>
<feature type="non-terminal residue" evidence="1">
    <location>
        <position position="1"/>
    </location>
</feature>
<sequence length="55" mass="6291">ICYQIEELYSAYRCLYYKHAIDRCGCYGKPGHLVKKHTILVGDACNAHPSNISHH</sequence>
<name>A0AAD8PRL7_9PEZI</name>
<dbReference type="RefSeq" id="XP_060409955.1">
    <property type="nucleotide sequence ID" value="XM_060553295.1"/>
</dbReference>
<proteinExistence type="predicted"/>
<comment type="caution">
    <text evidence="1">The sequence shown here is derived from an EMBL/GenBank/DDBJ whole genome shotgun (WGS) entry which is preliminary data.</text>
</comment>
<dbReference type="Proteomes" id="UP001230504">
    <property type="component" value="Unassembled WGS sequence"/>
</dbReference>
<evidence type="ECO:0000313" key="2">
    <source>
        <dbReference type="Proteomes" id="UP001230504"/>
    </source>
</evidence>
<dbReference type="AlphaFoldDB" id="A0AAD8PRL7"/>